<comment type="subcellular location">
    <subcellularLocation>
        <location evidence="1">Cell membrane</location>
        <topology evidence="1">Multi-pass membrane protein</topology>
    </subcellularLocation>
</comment>
<gene>
    <name evidence="7" type="ORF">SAMN00790413_02216</name>
</gene>
<dbReference type="EMBL" id="FWWU01000009">
    <property type="protein sequence ID" value="SMB94023.1"/>
    <property type="molecule type" value="Genomic_DNA"/>
</dbReference>
<dbReference type="PANTHER" id="PTHR30086">
    <property type="entry name" value="ARGININE EXPORTER PROTEIN ARGO"/>
    <property type="match status" value="1"/>
</dbReference>
<dbReference type="RefSeq" id="WP_084049523.1">
    <property type="nucleotide sequence ID" value="NZ_FWWU01000009.1"/>
</dbReference>
<evidence type="ECO:0000256" key="5">
    <source>
        <dbReference type="ARBA" id="ARBA00023136"/>
    </source>
</evidence>
<dbReference type="GO" id="GO:0015171">
    <property type="term" value="F:amino acid transmembrane transporter activity"/>
    <property type="evidence" value="ECO:0007669"/>
    <property type="project" value="TreeGrafter"/>
</dbReference>
<sequence length="210" mass="22604">MIPLHDLLLFALAALVLVLTPGPNMMYVVSRALLQGRRAGVLSLGGVLLGFLVHMLAASFGLSALLLAVPYAYLALKLAGATYLLWLAWQAVKPGGSSPFAPRTLPHGPAWRLVQMGFMTNLLNPKVAVFYLALLPQFIRPERGPPIVQSLVLGLTQISVSCLVNFSLVMTAGSVAAFLAARPRWARIQRQWMGAVLGGLALRLAFDHGR</sequence>
<dbReference type="OrthoDB" id="9784202at2"/>
<evidence type="ECO:0000256" key="6">
    <source>
        <dbReference type="SAM" id="Phobius"/>
    </source>
</evidence>
<evidence type="ECO:0000256" key="4">
    <source>
        <dbReference type="ARBA" id="ARBA00022989"/>
    </source>
</evidence>
<keyword evidence="5 6" id="KW-0472">Membrane</keyword>
<keyword evidence="3 6" id="KW-0812">Transmembrane</keyword>
<evidence type="ECO:0000256" key="1">
    <source>
        <dbReference type="ARBA" id="ARBA00004651"/>
    </source>
</evidence>
<name>A0A1W1VL66_9DEIO</name>
<accession>A0A1W1VL66</accession>
<protein>
    <submittedName>
        <fullName evidence="7">Threonine/homoserine/homoserine lactone efflux protein</fullName>
    </submittedName>
</protein>
<dbReference type="PANTHER" id="PTHR30086:SF20">
    <property type="entry name" value="ARGININE EXPORTER PROTEIN ARGO-RELATED"/>
    <property type="match status" value="1"/>
</dbReference>
<dbReference type="Pfam" id="PF01810">
    <property type="entry name" value="LysE"/>
    <property type="match status" value="1"/>
</dbReference>
<dbReference type="Proteomes" id="UP000192582">
    <property type="component" value="Unassembled WGS sequence"/>
</dbReference>
<keyword evidence="8" id="KW-1185">Reference proteome</keyword>
<feature type="transmembrane region" description="Helical" evidence="6">
    <location>
        <begin position="41"/>
        <end position="67"/>
    </location>
</feature>
<dbReference type="PIRSF" id="PIRSF006324">
    <property type="entry name" value="LeuE"/>
    <property type="match status" value="1"/>
</dbReference>
<keyword evidence="4 6" id="KW-1133">Transmembrane helix</keyword>
<dbReference type="AlphaFoldDB" id="A0A1W1VL66"/>
<reference evidence="7 8" key="1">
    <citation type="submission" date="2017-04" db="EMBL/GenBank/DDBJ databases">
        <authorList>
            <person name="Afonso C.L."/>
            <person name="Miller P.J."/>
            <person name="Scott M.A."/>
            <person name="Spackman E."/>
            <person name="Goraichik I."/>
            <person name="Dimitrov K.M."/>
            <person name="Suarez D.L."/>
            <person name="Swayne D.E."/>
        </authorList>
    </citation>
    <scope>NUCLEOTIDE SEQUENCE [LARGE SCALE GENOMIC DNA]</scope>
    <source>
        <strain evidence="7 8">KR-140</strain>
    </source>
</reference>
<evidence type="ECO:0000313" key="8">
    <source>
        <dbReference type="Proteomes" id="UP000192582"/>
    </source>
</evidence>
<keyword evidence="2" id="KW-1003">Cell membrane</keyword>
<dbReference type="STRING" id="695939.SAMN00790413_02216"/>
<feature type="transmembrane region" description="Helical" evidence="6">
    <location>
        <begin position="74"/>
        <end position="92"/>
    </location>
</feature>
<proteinExistence type="predicted"/>
<evidence type="ECO:0000256" key="3">
    <source>
        <dbReference type="ARBA" id="ARBA00022692"/>
    </source>
</evidence>
<evidence type="ECO:0000313" key="7">
    <source>
        <dbReference type="EMBL" id="SMB94023.1"/>
    </source>
</evidence>
<evidence type="ECO:0000256" key="2">
    <source>
        <dbReference type="ARBA" id="ARBA00022475"/>
    </source>
</evidence>
<dbReference type="GO" id="GO:0005886">
    <property type="term" value="C:plasma membrane"/>
    <property type="evidence" value="ECO:0007669"/>
    <property type="project" value="UniProtKB-SubCell"/>
</dbReference>
<dbReference type="InterPro" id="IPR001123">
    <property type="entry name" value="LeuE-type"/>
</dbReference>
<organism evidence="7 8">
    <name type="scientific">Deinococcus hopiensis KR-140</name>
    <dbReference type="NCBI Taxonomy" id="695939"/>
    <lineage>
        <taxon>Bacteria</taxon>
        <taxon>Thermotogati</taxon>
        <taxon>Deinococcota</taxon>
        <taxon>Deinococci</taxon>
        <taxon>Deinococcales</taxon>
        <taxon>Deinococcaceae</taxon>
        <taxon>Deinococcus</taxon>
    </lineage>
</organism>